<dbReference type="Gene3D" id="1.10.150.20">
    <property type="entry name" value="5' to 3' exonuclease, C-terminal subdomain"/>
    <property type="match status" value="1"/>
</dbReference>
<sequence length="199" mass="21128">MIGYIQGKVIHSDDGVVLFENNGIGYEIVCSGALYAKLLTDGQGEAYTYLQVRDDGLTLFGFASLEEKKMFLQLVSVSGVGAKMGIAVLSAMNVGDIAVAIASSDVRRLTSVKGLGKKTAERIVLELREKVSAQPAERDRAAGKAAEAPPRVSDREEDAVVGLMSLGYTRAESVRAVRAAVEGGADSIEEIIMTALRSM</sequence>
<keyword evidence="4 6" id="KW-0233">DNA recombination</keyword>
<dbReference type="GO" id="GO:0005524">
    <property type="term" value="F:ATP binding"/>
    <property type="evidence" value="ECO:0007669"/>
    <property type="project" value="InterPro"/>
</dbReference>
<dbReference type="EMBL" id="DXFD01000083">
    <property type="protein sequence ID" value="HIX47138.1"/>
    <property type="molecule type" value="Genomic_DNA"/>
</dbReference>
<reference evidence="9" key="2">
    <citation type="submission" date="2021-04" db="EMBL/GenBank/DDBJ databases">
        <authorList>
            <person name="Gilroy R."/>
        </authorList>
    </citation>
    <scope>NUCLEOTIDE SEQUENCE</scope>
    <source>
        <strain evidence="9">26628</strain>
    </source>
</reference>
<dbReference type="InterPro" id="IPR003583">
    <property type="entry name" value="Hlx-hairpin-Hlx_DNA-bd_motif"/>
</dbReference>
<evidence type="ECO:0000256" key="3">
    <source>
        <dbReference type="ARBA" id="ARBA00023125"/>
    </source>
</evidence>
<dbReference type="GO" id="GO:0009379">
    <property type="term" value="C:Holliday junction helicase complex"/>
    <property type="evidence" value="ECO:0007669"/>
    <property type="project" value="InterPro"/>
</dbReference>
<name>A0A9D2ARE5_9FIRM</name>
<evidence type="ECO:0000259" key="8">
    <source>
        <dbReference type="SMART" id="SM00278"/>
    </source>
</evidence>
<proteinExistence type="inferred from homology"/>
<evidence type="ECO:0000313" key="10">
    <source>
        <dbReference type="Proteomes" id="UP000824249"/>
    </source>
</evidence>
<evidence type="ECO:0000256" key="5">
    <source>
        <dbReference type="ARBA" id="ARBA00023204"/>
    </source>
</evidence>
<keyword evidence="5 6" id="KW-0234">DNA repair</keyword>
<comment type="caution">
    <text evidence="9">The sequence shown here is derived from an EMBL/GenBank/DDBJ whole genome shotgun (WGS) entry which is preliminary data.</text>
</comment>
<dbReference type="GO" id="GO:0006281">
    <property type="term" value="P:DNA repair"/>
    <property type="evidence" value="ECO:0007669"/>
    <property type="project" value="UniProtKB-UniRule"/>
</dbReference>
<dbReference type="Proteomes" id="UP000824249">
    <property type="component" value="Unassembled WGS sequence"/>
</dbReference>
<keyword evidence="9" id="KW-0378">Hydrolase</keyword>
<dbReference type="InterPro" id="IPR036267">
    <property type="entry name" value="RuvA_C_sf"/>
</dbReference>
<comment type="subcellular location">
    <subcellularLocation>
        <location evidence="6">Cytoplasm</location>
    </subcellularLocation>
</comment>
<protein>
    <recommendedName>
        <fullName evidence="6">Holliday junction branch migration complex subunit RuvA</fullName>
    </recommendedName>
</protein>
<keyword evidence="1 6" id="KW-0963">Cytoplasm</keyword>
<dbReference type="Pfam" id="PF07499">
    <property type="entry name" value="RuvA_C"/>
    <property type="match status" value="1"/>
</dbReference>
<dbReference type="Gene3D" id="2.40.50.140">
    <property type="entry name" value="Nucleic acid-binding proteins"/>
    <property type="match status" value="1"/>
</dbReference>
<keyword evidence="2 6" id="KW-0227">DNA damage</keyword>
<evidence type="ECO:0000256" key="7">
    <source>
        <dbReference type="SAM" id="MobiDB-lite"/>
    </source>
</evidence>
<organism evidence="9 10">
    <name type="scientific">Candidatus Borkfalkia faecigallinarum</name>
    <dbReference type="NCBI Taxonomy" id="2838509"/>
    <lineage>
        <taxon>Bacteria</taxon>
        <taxon>Bacillati</taxon>
        <taxon>Bacillota</taxon>
        <taxon>Clostridia</taxon>
        <taxon>Christensenellales</taxon>
        <taxon>Christensenellaceae</taxon>
        <taxon>Candidatus Borkfalkia</taxon>
    </lineage>
</organism>
<dbReference type="InterPro" id="IPR013849">
    <property type="entry name" value="DNA_helicase_Holl-junc_RuvA_I"/>
</dbReference>
<dbReference type="SMART" id="SM00278">
    <property type="entry name" value="HhH1"/>
    <property type="match status" value="2"/>
</dbReference>
<comment type="subunit">
    <text evidence="6">Homotetramer. Forms an RuvA(8)-RuvB(12)-Holliday junction (HJ) complex. HJ DNA is sandwiched between 2 RuvA tetramers; dsDNA enters through RuvA and exits via RuvB. An RuvB hexamer assembles on each DNA strand where it exits the tetramer. Each RuvB hexamer is contacted by two RuvA subunits (via domain III) on 2 adjacent RuvB subunits; this complex drives branch migration. In the full resolvosome a probable DNA-RuvA(4)-RuvB(12)-RuvC(2) complex forms which resolves the HJ.</text>
</comment>
<dbReference type="GO" id="GO:0005737">
    <property type="term" value="C:cytoplasm"/>
    <property type="evidence" value="ECO:0007669"/>
    <property type="project" value="UniProtKB-SubCell"/>
</dbReference>
<dbReference type="AlphaFoldDB" id="A0A9D2ARE5"/>
<dbReference type="GO" id="GO:0016787">
    <property type="term" value="F:hydrolase activity"/>
    <property type="evidence" value="ECO:0007669"/>
    <property type="project" value="UniProtKB-KW"/>
</dbReference>
<dbReference type="SUPFAM" id="SSF50249">
    <property type="entry name" value="Nucleic acid-binding proteins"/>
    <property type="match status" value="1"/>
</dbReference>
<dbReference type="InterPro" id="IPR010994">
    <property type="entry name" value="RuvA_2-like"/>
</dbReference>
<dbReference type="SUPFAM" id="SSF46929">
    <property type="entry name" value="DNA helicase RuvA subunit, C-terminal domain"/>
    <property type="match status" value="1"/>
</dbReference>
<evidence type="ECO:0000256" key="2">
    <source>
        <dbReference type="ARBA" id="ARBA00022763"/>
    </source>
</evidence>
<dbReference type="GO" id="GO:0006310">
    <property type="term" value="P:DNA recombination"/>
    <property type="evidence" value="ECO:0007669"/>
    <property type="project" value="UniProtKB-UniRule"/>
</dbReference>
<comment type="caution">
    <text evidence="6">Lacks conserved residue(s) required for the propagation of feature annotation.</text>
</comment>
<keyword evidence="3 6" id="KW-0238">DNA-binding</keyword>
<dbReference type="SUPFAM" id="SSF47781">
    <property type="entry name" value="RuvA domain 2-like"/>
    <property type="match status" value="1"/>
</dbReference>
<dbReference type="Pfam" id="PF14520">
    <property type="entry name" value="HHH_5"/>
    <property type="match status" value="1"/>
</dbReference>
<comment type="similarity">
    <text evidence="6">Belongs to the RuvA family.</text>
</comment>
<feature type="region of interest" description="Domain III" evidence="6">
    <location>
        <begin position="152"/>
        <end position="199"/>
    </location>
</feature>
<evidence type="ECO:0000313" key="9">
    <source>
        <dbReference type="EMBL" id="HIX47138.1"/>
    </source>
</evidence>
<dbReference type="CDD" id="cd14332">
    <property type="entry name" value="UBA_RuvA_C"/>
    <property type="match status" value="1"/>
</dbReference>
<dbReference type="Pfam" id="PF01330">
    <property type="entry name" value="RuvA_N"/>
    <property type="match status" value="1"/>
</dbReference>
<dbReference type="InterPro" id="IPR012340">
    <property type="entry name" value="NA-bd_OB-fold"/>
</dbReference>
<evidence type="ECO:0000256" key="1">
    <source>
        <dbReference type="ARBA" id="ARBA00022490"/>
    </source>
</evidence>
<dbReference type="InterPro" id="IPR000085">
    <property type="entry name" value="RuvA"/>
</dbReference>
<comment type="domain">
    <text evidence="6">Has three domains with a flexible linker between the domains II and III and assumes an 'L' shape. Domain III is highly mobile and contacts RuvB.</text>
</comment>
<dbReference type="GO" id="GO:0000400">
    <property type="term" value="F:four-way junction DNA binding"/>
    <property type="evidence" value="ECO:0007669"/>
    <property type="project" value="UniProtKB-UniRule"/>
</dbReference>
<dbReference type="InterPro" id="IPR011114">
    <property type="entry name" value="RuvA_C"/>
</dbReference>
<dbReference type="GO" id="GO:0048476">
    <property type="term" value="C:Holliday junction resolvase complex"/>
    <property type="evidence" value="ECO:0007669"/>
    <property type="project" value="UniProtKB-UniRule"/>
</dbReference>
<evidence type="ECO:0000256" key="4">
    <source>
        <dbReference type="ARBA" id="ARBA00023172"/>
    </source>
</evidence>
<feature type="domain" description="Helix-hairpin-helix DNA-binding motif class 1" evidence="8">
    <location>
        <begin position="107"/>
        <end position="126"/>
    </location>
</feature>
<evidence type="ECO:0000256" key="6">
    <source>
        <dbReference type="HAMAP-Rule" id="MF_00031"/>
    </source>
</evidence>
<feature type="domain" description="Helix-hairpin-helix DNA-binding motif class 1" evidence="8">
    <location>
        <begin position="72"/>
        <end position="91"/>
    </location>
</feature>
<accession>A0A9D2ARE5</accession>
<dbReference type="Gene3D" id="1.10.8.10">
    <property type="entry name" value="DNA helicase RuvA subunit, C-terminal domain"/>
    <property type="match status" value="1"/>
</dbReference>
<feature type="region of interest" description="Disordered" evidence="7">
    <location>
        <begin position="135"/>
        <end position="154"/>
    </location>
</feature>
<comment type="function">
    <text evidence="6">The RuvA-RuvB-RuvC complex processes Holliday junction (HJ) DNA during genetic recombination and DNA repair, while the RuvA-RuvB complex plays an important role in the rescue of blocked DNA replication forks via replication fork reversal (RFR). RuvA specifically binds to HJ cruciform DNA, conferring on it an open structure. The RuvB hexamer acts as an ATP-dependent pump, pulling dsDNA into and through the RuvAB complex. HJ branch migration allows RuvC to scan DNA until it finds its consensus sequence, where it cleaves and resolves the cruciform DNA.</text>
</comment>
<feature type="region of interest" description="Domain II" evidence="6">
    <location>
        <begin position="64"/>
        <end position="141"/>
    </location>
</feature>
<dbReference type="GO" id="GO:0009378">
    <property type="term" value="F:four-way junction helicase activity"/>
    <property type="evidence" value="ECO:0007669"/>
    <property type="project" value="InterPro"/>
</dbReference>
<gene>
    <name evidence="6 9" type="primary">ruvA</name>
    <name evidence="9" type="ORF">H9737_05580</name>
</gene>
<dbReference type="HAMAP" id="MF_00031">
    <property type="entry name" value="DNA_HJ_migration_RuvA"/>
    <property type="match status" value="1"/>
</dbReference>
<reference evidence="9" key="1">
    <citation type="journal article" date="2021" name="PeerJ">
        <title>Extensive microbial diversity within the chicken gut microbiome revealed by metagenomics and culture.</title>
        <authorList>
            <person name="Gilroy R."/>
            <person name="Ravi A."/>
            <person name="Getino M."/>
            <person name="Pursley I."/>
            <person name="Horton D.L."/>
            <person name="Alikhan N.F."/>
            <person name="Baker D."/>
            <person name="Gharbi K."/>
            <person name="Hall N."/>
            <person name="Watson M."/>
            <person name="Adriaenssens E.M."/>
            <person name="Foster-Nyarko E."/>
            <person name="Jarju S."/>
            <person name="Secka A."/>
            <person name="Antonio M."/>
            <person name="Oren A."/>
            <person name="Chaudhuri R.R."/>
            <person name="La Ragione R."/>
            <person name="Hildebrand F."/>
            <person name="Pallen M.J."/>
        </authorList>
    </citation>
    <scope>NUCLEOTIDE SEQUENCE</scope>
    <source>
        <strain evidence="9">26628</strain>
    </source>
</reference>
<dbReference type="NCBIfam" id="TIGR00084">
    <property type="entry name" value="ruvA"/>
    <property type="match status" value="1"/>
</dbReference>